<dbReference type="GO" id="GO:0016887">
    <property type="term" value="F:ATP hydrolysis activity"/>
    <property type="evidence" value="ECO:0007669"/>
    <property type="project" value="InterPro"/>
</dbReference>
<comment type="similarity">
    <text evidence="1">Belongs to the GSP E family.</text>
</comment>
<name>A0A0T5YXM0_9GAMM</name>
<dbReference type="Pfam" id="PF00437">
    <property type="entry name" value="T2SSE"/>
    <property type="match status" value="1"/>
</dbReference>
<dbReference type="EMBL" id="LDXT01000080">
    <property type="protein sequence ID" value="KRT55371.1"/>
    <property type="molecule type" value="Genomic_DNA"/>
</dbReference>
<dbReference type="SUPFAM" id="SSF52540">
    <property type="entry name" value="P-loop containing nucleoside triphosphate hydrolases"/>
    <property type="match status" value="1"/>
</dbReference>
<evidence type="ECO:0000259" key="2">
    <source>
        <dbReference type="SMART" id="SM00382"/>
    </source>
</evidence>
<dbReference type="RefSeq" id="WP_060528484.1">
    <property type="nucleotide sequence ID" value="NZ_KQ557133.1"/>
</dbReference>
<dbReference type="OrthoDB" id="9804785at2"/>
<accession>A0A0T5YXM0</accession>
<dbReference type="PANTHER" id="PTHR30486:SF12">
    <property type="entry name" value="TYPE IV PILUS ATPASE PILU"/>
    <property type="match status" value="1"/>
</dbReference>
<dbReference type="AlphaFoldDB" id="A0A0T5YXM0"/>
<dbReference type="Gene3D" id="3.30.450.90">
    <property type="match status" value="1"/>
</dbReference>
<dbReference type="Gene3D" id="3.40.50.300">
    <property type="entry name" value="P-loop containing nucleotide triphosphate hydrolases"/>
    <property type="match status" value="1"/>
</dbReference>
<dbReference type="InterPro" id="IPR006321">
    <property type="entry name" value="PilT/PilU"/>
</dbReference>
<feature type="domain" description="AAA+ ATPase" evidence="2">
    <location>
        <begin position="122"/>
        <end position="247"/>
    </location>
</feature>
<sequence>MDLNILLTMMVQKKASDLFITAGRAPSIKVDGRILQVSKAPLTMQQSRQYVMSVMSDVQQKEFESTRECNFAINAKGIGRFRVSAFVQRDAVGMVMRRIETRIPTMEELRLPTVLQDLALSKRGLVIFVGATGTGKSTSLAAMIGFRNRKTSGHIISIEDPVEFIHSHEGCIITQREVGIDTDSYDVALKNTLRQAPDVILIGEIRSRETMQHALTFAETGHLCLSTLHANNANQALDRIIHFFPEDQREQVFMDLSLNLRAVVAQQLIRRADGKGRRACIEVLLNSPYASELIRKGEIPKLKELMKRSTEQGMMTFDQNLVALYQQGEITHEDALAYADSENDVRLAIRMAQTRISDPTLGGDLDDAMALSEHH</sequence>
<reference evidence="3 4" key="1">
    <citation type="submission" date="2015-11" db="EMBL/GenBank/DDBJ databases">
        <title>The genome of Candidatus Endoriftia persephone in Ridgeia piscesae and population structure of the North Eastern Pacific vestimentiferan symbionts.</title>
        <authorList>
            <person name="Perez M."/>
            <person name="Juniper K.S."/>
        </authorList>
    </citation>
    <scope>NUCLEOTIDE SEQUENCE [LARGE SCALE GENOMIC DNA]</scope>
    <source>
        <strain evidence="3">Ind11</strain>
    </source>
</reference>
<proteinExistence type="inferred from homology"/>
<evidence type="ECO:0000256" key="1">
    <source>
        <dbReference type="ARBA" id="ARBA00006611"/>
    </source>
</evidence>
<dbReference type="SMART" id="SM00382">
    <property type="entry name" value="AAA"/>
    <property type="match status" value="1"/>
</dbReference>
<dbReference type="FunFam" id="3.40.50.300:FF:001116">
    <property type="entry name" value="Type IV pili twitching motility protein PilT"/>
    <property type="match status" value="1"/>
</dbReference>
<gene>
    <name evidence="3" type="ORF">Ga0074115_11727</name>
</gene>
<dbReference type="NCBIfam" id="TIGR01420">
    <property type="entry name" value="pilT_fam"/>
    <property type="match status" value="1"/>
</dbReference>
<dbReference type="PANTHER" id="PTHR30486">
    <property type="entry name" value="TWITCHING MOTILITY PROTEIN PILT"/>
    <property type="match status" value="1"/>
</dbReference>
<dbReference type="Proteomes" id="UP000051634">
    <property type="component" value="Unassembled WGS sequence"/>
</dbReference>
<evidence type="ECO:0000313" key="3">
    <source>
        <dbReference type="EMBL" id="KRT55371.1"/>
    </source>
</evidence>
<dbReference type="GO" id="GO:0005524">
    <property type="term" value="F:ATP binding"/>
    <property type="evidence" value="ECO:0007669"/>
    <property type="project" value="InterPro"/>
</dbReference>
<dbReference type="InterPro" id="IPR001482">
    <property type="entry name" value="T2SS/T4SS_dom"/>
</dbReference>
<dbReference type="InterPro" id="IPR050921">
    <property type="entry name" value="T4SS_GSP_E_ATPase"/>
</dbReference>
<keyword evidence="4" id="KW-1185">Reference proteome</keyword>
<dbReference type="CDD" id="cd01131">
    <property type="entry name" value="PilT"/>
    <property type="match status" value="1"/>
</dbReference>
<protein>
    <submittedName>
        <fullName evidence="3">Pilus retraction protein PilT</fullName>
    </submittedName>
</protein>
<evidence type="ECO:0000313" key="4">
    <source>
        <dbReference type="Proteomes" id="UP000051634"/>
    </source>
</evidence>
<organism evidence="3 4">
    <name type="scientific">endosymbiont of Ridgeia piscesae</name>
    <dbReference type="NCBI Taxonomy" id="54398"/>
    <lineage>
        <taxon>Bacteria</taxon>
        <taxon>Pseudomonadati</taxon>
        <taxon>Pseudomonadota</taxon>
        <taxon>Gammaproteobacteria</taxon>
        <taxon>sulfur-oxidizing symbionts</taxon>
    </lineage>
</organism>
<dbReference type="InterPro" id="IPR003593">
    <property type="entry name" value="AAA+_ATPase"/>
</dbReference>
<comment type="caution">
    <text evidence="3">The sequence shown here is derived from an EMBL/GenBank/DDBJ whole genome shotgun (WGS) entry which is preliminary data.</text>
</comment>
<dbReference type="PATRIC" id="fig|54398.3.peg.2116"/>
<dbReference type="InterPro" id="IPR027417">
    <property type="entry name" value="P-loop_NTPase"/>
</dbReference>